<dbReference type="AlphaFoldDB" id="A0A8H6LUJ5"/>
<accession>A0A8H6LUJ5</accession>
<organism evidence="1 2">
    <name type="scientific">Ephemerocybe angulata</name>
    <dbReference type="NCBI Taxonomy" id="980116"/>
    <lineage>
        <taxon>Eukaryota</taxon>
        <taxon>Fungi</taxon>
        <taxon>Dikarya</taxon>
        <taxon>Basidiomycota</taxon>
        <taxon>Agaricomycotina</taxon>
        <taxon>Agaricomycetes</taxon>
        <taxon>Agaricomycetidae</taxon>
        <taxon>Agaricales</taxon>
        <taxon>Agaricineae</taxon>
        <taxon>Psathyrellaceae</taxon>
        <taxon>Ephemerocybe</taxon>
    </lineage>
</organism>
<comment type="caution">
    <text evidence="1">The sequence shown here is derived from an EMBL/GenBank/DDBJ whole genome shotgun (WGS) entry which is preliminary data.</text>
</comment>
<keyword evidence="2" id="KW-1185">Reference proteome</keyword>
<gene>
    <name evidence="1" type="ORF">DFP72DRAFT_1081509</name>
</gene>
<evidence type="ECO:0000313" key="2">
    <source>
        <dbReference type="Proteomes" id="UP000521943"/>
    </source>
</evidence>
<dbReference type="EMBL" id="JACGCI010000173">
    <property type="protein sequence ID" value="KAF6742744.1"/>
    <property type="molecule type" value="Genomic_DNA"/>
</dbReference>
<proteinExistence type="predicted"/>
<protein>
    <submittedName>
        <fullName evidence="1">Uncharacterized protein</fullName>
    </submittedName>
</protein>
<sequence length="130" mass="14960">MGRTHPSTYRKIHECLVMGSFNVQHSLEVSFSDYSSPGHINLDWSVVSSWVGLRRLEMHGFIHEIDSRDFTDCLTSLINLTYLKVDLVTHSHEEDNPGDLTYMDWLCDITAKRSRPSIVFQWMGGVTVTR</sequence>
<reference evidence="1 2" key="1">
    <citation type="submission" date="2020-07" db="EMBL/GenBank/DDBJ databases">
        <title>Comparative genomics of pyrophilous fungi reveals a link between fire events and developmental genes.</title>
        <authorList>
            <consortium name="DOE Joint Genome Institute"/>
            <person name="Steindorff A.S."/>
            <person name="Carver A."/>
            <person name="Calhoun S."/>
            <person name="Stillman K."/>
            <person name="Liu H."/>
            <person name="Lipzen A."/>
            <person name="Pangilinan J."/>
            <person name="Labutti K."/>
            <person name="Bruns T.D."/>
            <person name="Grigoriev I.V."/>
        </authorList>
    </citation>
    <scope>NUCLEOTIDE SEQUENCE [LARGE SCALE GENOMIC DNA]</scope>
    <source>
        <strain evidence="1 2">CBS 144469</strain>
    </source>
</reference>
<name>A0A8H6LUJ5_9AGAR</name>
<evidence type="ECO:0000313" key="1">
    <source>
        <dbReference type="EMBL" id="KAF6742744.1"/>
    </source>
</evidence>
<dbReference type="Proteomes" id="UP000521943">
    <property type="component" value="Unassembled WGS sequence"/>
</dbReference>